<comment type="caution">
    <text evidence="2">The sequence shown here is derived from an EMBL/GenBank/DDBJ whole genome shotgun (WGS) entry which is preliminary data.</text>
</comment>
<dbReference type="Proteomes" id="UP000316759">
    <property type="component" value="Unassembled WGS sequence"/>
</dbReference>
<dbReference type="EMBL" id="SUNJ01006141">
    <property type="protein sequence ID" value="TPP63049.1"/>
    <property type="molecule type" value="Genomic_DNA"/>
</dbReference>
<dbReference type="PANTHER" id="PTHR14343">
    <property type="entry name" value="VWFA DOMAIN-CONTAINING PROTEIN"/>
    <property type="match status" value="1"/>
</dbReference>
<sequence length="616" mass="70337">MQKISHKRRRMSVMGYQLFLPPRCNILDIFVSRTLLRDYSCHEVIEDSLLSLCKEKTIKLNIFCWENELIRLCDAHVDGTLKNIKLAINWLRSFSTNFPKHGWFCETIERFCSDEYVEVVLLLGILDVDEASTFPCNRLAVSNNKTAFHIKYFQNSLKDTTKYHPTPTNQESEKSKALGKIATISCGSFSIVHLTTQLSTCTAGCTVWPVVCSEPFRVLSGNAIEQFFVHLCVNYENQLYLRSSDTTYLNLPLEHQPVLLSHTTVLSDCPHVPVCKGPCSWTRIKPSGRFLTRVNNCLKRCAEDQSEANRWWLHWNAQDLQVFHLLHGKHVLARRREDGHFYEGIVHEVKSGGIFDMVIVRFGPFLGKFRISKNGNGGKTNEADEYRYESVPIYDIIDMSHASRHRISTGDKVLARGLWPVPVSSGNKRDTHHNIRHIRYLPATVFEVVNEELLNGAEKRKASPSEDSATNVRVELALPGPRAGCYKLPKANVIWIPTAVFERIVLEQLLPTEAREWVHQKTFPLGIYPDTAAPGYPHEDSQRLSFWRSSLAIHPIQYVQLEVGREKQLDCNPEPQTAPVILVTKELNSIARATHSWRENPVESNQSSEVDRIKVP</sequence>
<evidence type="ECO:0000313" key="3">
    <source>
        <dbReference type="Proteomes" id="UP000316759"/>
    </source>
</evidence>
<dbReference type="CDD" id="cd04508">
    <property type="entry name" value="Tudor_SF"/>
    <property type="match status" value="1"/>
</dbReference>
<proteinExistence type="predicted"/>
<reference evidence="2 3" key="1">
    <citation type="submission" date="2019-04" db="EMBL/GenBank/DDBJ databases">
        <title>Annotation for the trematode Fasciola gigantica.</title>
        <authorList>
            <person name="Choi Y.-J."/>
        </authorList>
    </citation>
    <scope>NUCLEOTIDE SEQUENCE [LARGE SCALE GENOMIC DNA]</scope>
    <source>
        <strain evidence="2">Uganda_cow_1</strain>
    </source>
</reference>
<accession>A0A504YRJ9</accession>
<protein>
    <recommendedName>
        <fullName evidence="1">DUF4537 domain-containing protein</fullName>
    </recommendedName>
</protein>
<dbReference type="PANTHER" id="PTHR14343:SF5">
    <property type="entry name" value="DUF4537 DOMAIN-CONTAINING PROTEIN"/>
    <property type="match status" value="1"/>
</dbReference>
<gene>
    <name evidence="2" type="ORF">FGIG_09712</name>
</gene>
<evidence type="ECO:0000259" key="1">
    <source>
        <dbReference type="Pfam" id="PF15057"/>
    </source>
</evidence>
<evidence type="ECO:0000313" key="2">
    <source>
        <dbReference type="EMBL" id="TPP63049.1"/>
    </source>
</evidence>
<dbReference type="OrthoDB" id="6241467at2759"/>
<organism evidence="2 3">
    <name type="scientific">Fasciola gigantica</name>
    <name type="common">Giant liver fluke</name>
    <dbReference type="NCBI Taxonomy" id="46835"/>
    <lineage>
        <taxon>Eukaryota</taxon>
        <taxon>Metazoa</taxon>
        <taxon>Spiralia</taxon>
        <taxon>Lophotrochozoa</taxon>
        <taxon>Platyhelminthes</taxon>
        <taxon>Trematoda</taxon>
        <taxon>Digenea</taxon>
        <taxon>Plagiorchiida</taxon>
        <taxon>Echinostomata</taxon>
        <taxon>Echinostomatoidea</taxon>
        <taxon>Fasciolidae</taxon>
        <taxon>Fasciola</taxon>
    </lineage>
</organism>
<dbReference type="Pfam" id="PF15057">
    <property type="entry name" value="DUF4537"/>
    <property type="match status" value="1"/>
</dbReference>
<dbReference type="InterPro" id="IPR032770">
    <property type="entry name" value="DUF4537"/>
</dbReference>
<name>A0A504YRJ9_FASGI</name>
<feature type="domain" description="DUF4537" evidence="1">
    <location>
        <begin position="328"/>
        <end position="462"/>
    </location>
</feature>
<keyword evidence="3" id="KW-1185">Reference proteome</keyword>
<dbReference type="AlphaFoldDB" id="A0A504YRJ9"/>